<sequence length="288" mass="30669">MKFPAFSYRAPASLQEVIQVLADDPDARIIAGGQSLLPLLAFRLVYPSCLVDLRNVSELFEISQSAGILSVGAMVTHFRNKTDPTVAKCVPILPKVLAHVAHQAVRNRGTLGGSLAHADAGAEMPFLMATLGATMYIASSAGVRSVSATDFMKGHYFTDLEAGEVLVRVEIPIPALHWEFDEYARRKGDYALVMAAAGLSMQGGRCVAARIALGAVEERAHQAIRANDFLVGKVIDESTAATAAELATEGLEPRSDIHGSRDLRLSLAKAITQRVILKAAQGAMYAGA</sequence>
<dbReference type="PANTHER" id="PTHR42659">
    <property type="entry name" value="XANTHINE DEHYDROGENASE SUBUNIT C-RELATED"/>
    <property type="match status" value="1"/>
</dbReference>
<dbReference type="InterPro" id="IPR016169">
    <property type="entry name" value="FAD-bd_PCMH_sub2"/>
</dbReference>
<dbReference type="InterPro" id="IPR016167">
    <property type="entry name" value="FAD-bd_PCMH_sub1"/>
</dbReference>
<keyword evidence="3" id="KW-0560">Oxidoreductase</keyword>
<dbReference type="Pfam" id="PF00941">
    <property type="entry name" value="FAD_binding_5"/>
    <property type="match status" value="1"/>
</dbReference>
<dbReference type="PANTHER" id="PTHR42659:SF2">
    <property type="entry name" value="XANTHINE DEHYDROGENASE SUBUNIT C-RELATED"/>
    <property type="match status" value="1"/>
</dbReference>
<accession>A8V4U2</accession>
<keyword evidence="1" id="KW-0285">Flavoprotein</keyword>
<dbReference type="SUPFAM" id="SSF55447">
    <property type="entry name" value="CO dehydrogenase flavoprotein C-terminal domain-like"/>
    <property type="match status" value="1"/>
</dbReference>
<dbReference type="InterPro" id="IPR051312">
    <property type="entry name" value="Diverse_Substr_Oxidored"/>
</dbReference>
<organism evidence="5">
    <name type="scientific">Pseudomonas sp. QG6</name>
    <dbReference type="NCBI Taxonomy" id="412697"/>
    <lineage>
        <taxon>Bacteria</taxon>
        <taxon>Pseudomonadati</taxon>
        <taxon>Pseudomonadota</taxon>
        <taxon>Gammaproteobacteria</taxon>
        <taxon>Pseudomonadales</taxon>
        <taxon>Pseudomonadaceae</taxon>
        <taxon>Pseudomonas</taxon>
    </lineage>
</organism>
<evidence type="ECO:0000259" key="4">
    <source>
        <dbReference type="PROSITE" id="PS51387"/>
    </source>
</evidence>
<dbReference type="Gene3D" id="3.30.43.10">
    <property type="entry name" value="Uridine Diphospho-n-acetylenolpyruvylglucosamine Reductase, domain 2"/>
    <property type="match status" value="1"/>
</dbReference>
<evidence type="ECO:0000256" key="2">
    <source>
        <dbReference type="ARBA" id="ARBA00022827"/>
    </source>
</evidence>
<dbReference type="EMBL" id="EU162038">
    <property type="protein sequence ID" value="ABV68918.1"/>
    <property type="molecule type" value="Genomic_DNA"/>
</dbReference>
<dbReference type="InterPro" id="IPR002346">
    <property type="entry name" value="Mopterin_DH_FAD-bd"/>
</dbReference>
<dbReference type="SUPFAM" id="SSF56176">
    <property type="entry name" value="FAD-binding/transporter-associated domain-like"/>
    <property type="match status" value="1"/>
</dbReference>
<dbReference type="Pfam" id="PF03450">
    <property type="entry name" value="CO_deh_flav_C"/>
    <property type="match status" value="1"/>
</dbReference>
<protein>
    <submittedName>
        <fullName evidence="5">QorM</fullName>
    </submittedName>
</protein>
<keyword evidence="2" id="KW-0274">FAD</keyword>
<dbReference type="PROSITE" id="PS51387">
    <property type="entry name" value="FAD_PCMH"/>
    <property type="match status" value="1"/>
</dbReference>
<dbReference type="Gene3D" id="3.30.390.50">
    <property type="entry name" value="CO dehydrogenase flavoprotein, C-terminal domain"/>
    <property type="match status" value="1"/>
</dbReference>
<dbReference type="Gene3D" id="3.30.465.10">
    <property type="match status" value="1"/>
</dbReference>
<dbReference type="GO" id="GO:0071949">
    <property type="term" value="F:FAD binding"/>
    <property type="evidence" value="ECO:0007669"/>
    <property type="project" value="InterPro"/>
</dbReference>
<proteinExistence type="predicted"/>
<dbReference type="InterPro" id="IPR016166">
    <property type="entry name" value="FAD-bd_PCMH"/>
</dbReference>
<evidence type="ECO:0000313" key="5">
    <source>
        <dbReference type="EMBL" id="ABV68918.1"/>
    </source>
</evidence>
<dbReference type="InterPro" id="IPR005107">
    <property type="entry name" value="CO_DH_flav_C"/>
</dbReference>
<dbReference type="AlphaFoldDB" id="A8V4U2"/>
<feature type="domain" description="FAD-binding PCMH-type" evidence="4">
    <location>
        <begin position="1"/>
        <end position="176"/>
    </location>
</feature>
<gene>
    <name evidence="5" type="primary">qorM</name>
</gene>
<dbReference type="InterPro" id="IPR036683">
    <property type="entry name" value="CO_DH_flav_C_dom_sf"/>
</dbReference>
<evidence type="ECO:0000256" key="3">
    <source>
        <dbReference type="ARBA" id="ARBA00023002"/>
    </source>
</evidence>
<dbReference type="InterPro" id="IPR036318">
    <property type="entry name" value="FAD-bd_PCMH-like_sf"/>
</dbReference>
<evidence type="ECO:0000256" key="1">
    <source>
        <dbReference type="ARBA" id="ARBA00022630"/>
    </source>
</evidence>
<dbReference type="GO" id="GO:0016491">
    <property type="term" value="F:oxidoreductase activity"/>
    <property type="evidence" value="ECO:0007669"/>
    <property type="project" value="UniProtKB-KW"/>
</dbReference>
<name>A8V4U2_9PSED</name>
<reference evidence="5" key="1">
    <citation type="submission" date="2007-09" db="EMBL/GenBank/DDBJ databases">
        <title>Cloning and sequence analysis of the three genes encoding quinoline 2-oxidoreductase from Pseudomonas sp. QG6.</title>
        <authorList>
            <person name="Zhu S."/>
            <person name="Fan L."/>
            <person name="Liu Q."/>
            <person name="Ni J."/>
        </authorList>
    </citation>
    <scope>NUCLEOTIDE SEQUENCE</scope>
    <source>
        <strain evidence="5">QG6</strain>
    </source>
</reference>
<dbReference type="SMART" id="SM01092">
    <property type="entry name" value="CO_deh_flav_C"/>
    <property type="match status" value="1"/>
</dbReference>
<dbReference type="SMR" id="A8V4U2"/>